<proteinExistence type="predicted"/>
<dbReference type="Proteomes" id="UP000030753">
    <property type="component" value="Unassembled WGS sequence"/>
</dbReference>
<dbReference type="HOGENOM" id="CLU_185619_0_0_1"/>
<dbReference type="EMBL" id="JH717845">
    <property type="protein sequence ID" value="EWY85871.1"/>
    <property type="molecule type" value="Genomic_DNA"/>
</dbReference>
<evidence type="ECO:0000313" key="2">
    <source>
        <dbReference type="Proteomes" id="UP000030753"/>
    </source>
</evidence>
<dbReference type="Gene3D" id="3.30.420.40">
    <property type="match status" value="1"/>
</dbReference>
<dbReference type="AlphaFoldDB" id="W9I062"/>
<dbReference type="InterPro" id="IPR043129">
    <property type="entry name" value="ATPase_NBD"/>
</dbReference>
<accession>W9I062</accession>
<dbReference type="InterPro" id="IPR004000">
    <property type="entry name" value="Actin"/>
</dbReference>
<name>W9I062_FUSOX</name>
<gene>
    <name evidence="1" type="ORF">FOYG_10542</name>
</gene>
<protein>
    <submittedName>
        <fullName evidence="1">Uncharacterized protein</fullName>
    </submittedName>
</protein>
<reference evidence="1 2" key="1">
    <citation type="submission" date="2011-06" db="EMBL/GenBank/DDBJ databases">
        <title>The Genome Sequence of Fusarium oxysporum FOSC 3-a.</title>
        <authorList>
            <consortium name="The Broad Institute Genome Sequencing Platform"/>
            <person name="Ma L.-J."/>
            <person name="Gale L.R."/>
            <person name="Schwartz D.C."/>
            <person name="Zhou S."/>
            <person name="Corby-Kistler H."/>
            <person name="Young S.K."/>
            <person name="Zeng Q."/>
            <person name="Gargeya S."/>
            <person name="Fitzgerald M."/>
            <person name="Haas B."/>
            <person name="Abouelleil A."/>
            <person name="Alvarado L."/>
            <person name="Arachchi H.M."/>
            <person name="Berlin A."/>
            <person name="Brown A."/>
            <person name="Chapman S.B."/>
            <person name="Chen Z."/>
            <person name="Dunbar C."/>
            <person name="Freedman E."/>
            <person name="Gearin G."/>
            <person name="Gellesch M."/>
            <person name="Goldberg J."/>
            <person name="Griggs A."/>
            <person name="Gujja S."/>
            <person name="Heiman D."/>
            <person name="Howarth C."/>
            <person name="Larson L."/>
            <person name="Lui A."/>
            <person name="MacDonald P.J.P."/>
            <person name="Mehta T."/>
            <person name="Montmayeur A."/>
            <person name="Murphy C."/>
            <person name="Neiman D."/>
            <person name="Pearson M."/>
            <person name="Priest M."/>
            <person name="Roberts A."/>
            <person name="Saif S."/>
            <person name="Shea T."/>
            <person name="Shenoy N."/>
            <person name="Sisk P."/>
            <person name="Stolte C."/>
            <person name="Sykes S."/>
            <person name="Wortman J."/>
            <person name="Nusbaum C."/>
            <person name="Birren B."/>
        </authorList>
    </citation>
    <scope>NUCLEOTIDE SEQUENCE [LARGE SCALE GENOMIC DNA]</scope>
    <source>
        <strain evidence="2">FOSC 3-a</strain>
    </source>
</reference>
<evidence type="ECO:0000313" key="1">
    <source>
        <dbReference type="EMBL" id="EWY85871.1"/>
    </source>
</evidence>
<sequence length="80" mass="8793">MTSPPPIVLDGGTSFLKVGYAAQNFPKYQYPSIIGRLILRSKEQQDSNLIIKDIICSNKAATAQAILQISYPIENGIIKK</sequence>
<organism evidence="1 2">
    <name type="scientific">Fusarium oxysporum NRRL 32931</name>
    <dbReference type="NCBI Taxonomy" id="660029"/>
    <lineage>
        <taxon>Eukaryota</taxon>
        <taxon>Fungi</taxon>
        <taxon>Dikarya</taxon>
        <taxon>Ascomycota</taxon>
        <taxon>Pezizomycotina</taxon>
        <taxon>Sordariomycetes</taxon>
        <taxon>Hypocreomycetidae</taxon>
        <taxon>Hypocreales</taxon>
        <taxon>Nectriaceae</taxon>
        <taxon>Fusarium</taxon>
        <taxon>Fusarium oxysporum species complex</taxon>
    </lineage>
</organism>
<dbReference type="Pfam" id="PF00022">
    <property type="entry name" value="Actin"/>
    <property type="match status" value="1"/>
</dbReference>
<dbReference type="SUPFAM" id="SSF53067">
    <property type="entry name" value="Actin-like ATPase domain"/>
    <property type="match status" value="1"/>
</dbReference>